<dbReference type="Gene3D" id="3.40.30.10">
    <property type="entry name" value="Glutaredoxin"/>
    <property type="match status" value="1"/>
</dbReference>
<reference evidence="6" key="1">
    <citation type="journal article" date="2014" name="Int. J. Syst. Evol. Microbiol.">
        <title>Complete genome sequence of Corynebacterium casei LMG S-19264T (=DSM 44701T), isolated from a smear-ripened cheese.</title>
        <authorList>
            <consortium name="US DOE Joint Genome Institute (JGI-PGF)"/>
            <person name="Walter F."/>
            <person name="Albersmeier A."/>
            <person name="Kalinowski J."/>
            <person name="Ruckert C."/>
        </authorList>
    </citation>
    <scope>NUCLEOTIDE SEQUENCE</scope>
    <source>
        <strain evidence="6">CGMCC 1.15290</strain>
    </source>
</reference>
<evidence type="ECO:0000256" key="4">
    <source>
        <dbReference type="ARBA" id="ARBA00023284"/>
    </source>
</evidence>
<dbReference type="PANTHER" id="PTHR42852:SF6">
    <property type="entry name" value="THIOL:DISULFIDE INTERCHANGE PROTEIN DSBE"/>
    <property type="match status" value="1"/>
</dbReference>
<organism evidence="6 7">
    <name type="scientific">Filimonas zeae</name>
    <dbReference type="NCBI Taxonomy" id="1737353"/>
    <lineage>
        <taxon>Bacteria</taxon>
        <taxon>Pseudomonadati</taxon>
        <taxon>Bacteroidota</taxon>
        <taxon>Chitinophagia</taxon>
        <taxon>Chitinophagales</taxon>
        <taxon>Chitinophagaceae</taxon>
        <taxon>Filimonas</taxon>
    </lineage>
</organism>
<keyword evidence="4" id="KW-0676">Redox-active center</keyword>
<dbReference type="InterPro" id="IPR050553">
    <property type="entry name" value="Thioredoxin_ResA/DsbE_sf"/>
</dbReference>
<proteinExistence type="predicted"/>
<feature type="domain" description="Thioredoxin" evidence="5">
    <location>
        <begin position="234"/>
        <end position="372"/>
    </location>
</feature>
<dbReference type="GO" id="GO:0016491">
    <property type="term" value="F:oxidoreductase activity"/>
    <property type="evidence" value="ECO:0007669"/>
    <property type="project" value="InterPro"/>
</dbReference>
<dbReference type="GO" id="GO:0017004">
    <property type="term" value="P:cytochrome complex assembly"/>
    <property type="evidence" value="ECO:0007669"/>
    <property type="project" value="UniProtKB-KW"/>
</dbReference>
<dbReference type="GO" id="GO:0030313">
    <property type="term" value="C:cell envelope"/>
    <property type="evidence" value="ECO:0007669"/>
    <property type="project" value="UniProtKB-SubCell"/>
</dbReference>
<evidence type="ECO:0000313" key="7">
    <source>
        <dbReference type="Proteomes" id="UP000627292"/>
    </source>
</evidence>
<dbReference type="RefSeq" id="WP_188954946.1">
    <property type="nucleotide sequence ID" value="NZ_BMIB01000003.1"/>
</dbReference>
<keyword evidence="7" id="KW-1185">Reference proteome</keyword>
<dbReference type="CDD" id="cd02966">
    <property type="entry name" value="TlpA_like_family"/>
    <property type="match status" value="1"/>
</dbReference>
<evidence type="ECO:0000256" key="3">
    <source>
        <dbReference type="ARBA" id="ARBA00023157"/>
    </source>
</evidence>
<protein>
    <submittedName>
        <fullName evidence="6">Thiol:disulfide interchange protein</fullName>
    </submittedName>
</protein>
<evidence type="ECO:0000256" key="1">
    <source>
        <dbReference type="ARBA" id="ARBA00004196"/>
    </source>
</evidence>
<name>A0A917MXG8_9BACT</name>
<reference evidence="6" key="2">
    <citation type="submission" date="2020-09" db="EMBL/GenBank/DDBJ databases">
        <authorList>
            <person name="Sun Q."/>
            <person name="Zhou Y."/>
        </authorList>
    </citation>
    <scope>NUCLEOTIDE SEQUENCE</scope>
    <source>
        <strain evidence="6">CGMCC 1.15290</strain>
    </source>
</reference>
<dbReference type="Proteomes" id="UP000627292">
    <property type="component" value="Unassembled WGS sequence"/>
</dbReference>
<dbReference type="Pfam" id="PF14289">
    <property type="entry name" value="DUF4369"/>
    <property type="match status" value="1"/>
</dbReference>
<dbReference type="InterPro" id="IPR013766">
    <property type="entry name" value="Thioredoxin_domain"/>
</dbReference>
<dbReference type="EMBL" id="BMIB01000003">
    <property type="protein sequence ID" value="GGH74308.1"/>
    <property type="molecule type" value="Genomic_DNA"/>
</dbReference>
<dbReference type="PANTHER" id="PTHR42852">
    <property type="entry name" value="THIOL:DISULFIDE INTERCHANGE PROTEIN DSBE"/>
    <property type="match status" value="1"/>
</dbReference>
<dbReference type="InterPro" id="IPR000866">
    <property type="entry name" value="AhpC/TSA"/>
</dbReference>
<dbReference type="InterPro" id="IPR017937">
    <property type="entry name" value="Thioredoxin_CS"/>
</dbReference>
<sequence>MKKSVFKQGCMLAVALIGYTAVTAQQKNLKVTGNITGLTGKVYLANYTGEKPVLDSVIINNGIFAFEKPLQDADFFVLQFPGDRARLSLFTEPGVTTAVTGSSDSLNHLRVAGGPAQKQYEQWKNVWGTITATAGTLYRKSDAAEKEKDTTVKAQMKAEVKEGFAALDQTLYLAVDSFVKAHPASPVSAYIIYERFVGYPYPENAAKQYAQLSPAAKASLYGRKIEESRKIDARTAIGVKPQFTQPDTLGKLVKVSDFKGKYVLIDFWASWCGPCRKENPNVVAAYKKYHDKGFEILSVSLDDKKEAWLNAVHKDGLTWTHVSDLKGWKNEAATAFGVKSVPTSLLLDKNGVVVARNLRGEELHTTLEKLLK</sequence>
<dbReference type="InterPro" id="IPR036249">
    <property type="entry name" value="Thioredoxin-like_sf"/>
</dbReference>
<comment type="caution">
    <text evidence="6">The sequence shown here is derived from an EMBL/GenBank/DDBJ whole genome shotgun (WGS) entry which is preliminary data.</text>
</comment>
<gene>
    <name evidence="6" type="ORF">GCM10011379_36790</name>
</gene>
<dbReference type="Pfam" id="PF00578">
    <property type="entry name" value="AhpC-TSA"/>
    <property type="match status" value="1"/>
</dbReference>
<accession>A0A917MXG8</accession>
<dbReference type="AlphaFoldDB" id="A0A917MXG8"/>
<evidence type="ECO:0000256" key="2">
    <source>
        <dbReference type="ARBA" id="ARBA00022748"/>
    </source>
</evidence>
<dbReference type="PROSITE" id="PS00194">
    <property type="entry name" value="THIOREDOXIN_1"/>
    <property type="match status" value="1"/>
</dbReference>
<dbReference type="GO" id="GO:0016209">
    <property type="term" value="F:antioxidant activity"/>
    <property type="evidence" value="ECO:0007669"/>
    <property type="project" value="InterPro"/>
</dbReference>
<dbReference type="SUPFAM" id="SSF52833">
    <property type="entry name" value="Thioredoxin-like"/>
    <property type="match status" value="1"/>
</dbReference>
<keyword evidence="3" id="KW-1015">Disulfide bond</keyword>
<keyword evidence="2" id="KW-0201">Cytochrome c-type biogenesis</keyword>
<dbReference type="PROSITE" id="PS51352">
    <property type="entry name" value="THIOREDOXIN_2"/>
    <property type="match status" value="1"/>
</dbReference>
<comment type="subcellular location">
    <subcellularLocation>
        <location evidence="1">Cell envelope</location>
    </subcellularLocation>
</comment>
<dbReference type="InterPro" id="IPR025380">
    <property type="entry name" value="DUF4369"/>
</dbReference>
<evidence type="ECO:0000259" key="5">
    <source>
        <dbReference type="PROSITE" id="PS51352"/>
    </source>
</evidence>
<evidence type="ECO:0000313" key="6">
    <source>
        <dbReference type="EMBL" id="GGH74308.1"/>
    </source>
</evidence>